<evidence type="ECO:0000259" key="2">
    <source>
        <dbReference type="PROSITE" id="PS51203"/>
    </source>
</evidence>
<dbReference type="PROSITE" id="PS51203">
    <property type="entry name" value="CS"/>
    <property type="match status" value="1"/>
</dbReference>
<dbReference type="GO" id="GO:0005634">
    <property type="term" value="C:nucleus"/>
    <property type="evidence" value="ECO:0007669"/>
    <property type="project" value="TreeGrafter"/>
</dbReference>
<keyword evidence="5" id="KW-1185">Reference proteome</keyword>
<dbReference type="OrthoDB" id="245640at2759"/>
<name>A0A1X0NU46_9TRYP</name>
<dbReference type="VEuPathDB" id="TriTrypDB:TM35_000171090"/>
<dbReference type="InterPro" id="IPR052289">
    <property type="entry name" value="Calcyclin-binding_UBL-bridge"/>
</dbReference>
<protein>
    <submittedName>
        <fullName evidence="3">ACD-like protein</fullName>
    </submittedName>
</protein>
<evidence type="ECO:0000256" key="1">
    <source>
        <dbReference type="SAM" id="MobiDB-lite"/>
    </source>
</evidence>
<dbReference type="SUPFAM" id="SSF49764">
    <property type="entry name" value="HSP20-like chaperones"/>
    <property type="match status" value="1"/>
</dbReference>
<dbReference type="PANTHER" id="PTHR13164">
    <property type="entry name" value="CALICYLIN BINDING PROTEIN"/>
    <property type="match status" value="1"/>
</dbReference>
<feature type="region of interest" description="Disordered" evidence="1">
    <location>
        <begin position="186"/>
        <end position="212"/>
    </location>
</feature>
<evidence type="ECO:0000313" key="5">
    <source>
        <dbReference type="Proteomes" id="UP000192257"/>
    </source>
</evidence>
<feature type="region of interest" description="Disordered" evidence="1">
    <location>
        <begin position="1"/>
        <end position="34"/>
    </location>
</feature>
<proteinExistence type="predicted"/>
<evidence type="ECO:0000313" key="4">
    <source>
        <dbReference type="EMBL" id="ORC88237.1"/>
    </source>
</evidence>
<dbReference type="InterPro" id="IPR007052">
    <property type="entry name" value="CS_dom"/>
</dbReference>
<accession>A0A1X0NU46</accession>
<reference evidence="3" key="2">
    <citation type="journal article" date="2018" name="PLoS ONE">
        <title>Genome-wide identification of evolutionarily conserved Small Heat-Shock and eight other proteins bearing ?-crystallin domain-like in kinetoplastid protists.</title>
        <authorList>
            <person name="Costa-Martins A.G."/>
            <person name="Lima L."/>
            <person name="Alves J.M."/>
            <person name="Serrano M.G."/>
            <person name="Buck G.A."/>
            <person name="Camargo E.P."/>
            <person name="Teixeira M.M."/>
        </authorList>
    </citation>
    <scope>NUCLEOTIDE SEQUENCE</scope>
    <source>
        <strain evidence="3">TMthe_1_c07042_1</strain>
    </source>
</reference>
<dbReference type="AlphaFoldDB" id="A0A1X0NU46"/>
<organism evidence="4 5">
    <name type="scientific">Trypanosoma theileri</name>
    <dbReference type="NCBI Taxonomy" id="67003"/>
    <lineage>
        <taxon>Eukaryota</taxon>
        <taxon>Discoba</taxon>
        <taxon>Euglenozoa</taxon>
        <taxon>Kinetoplastea</taxon>
        <taxon>Metakinetoplastina</taxon>
        <taxon>Trypanosomatida</taxon>
        <taxon>Trypanosomatidae</taxon>
        <taxon>Trypanosoma</taxon>
    </lineage>
</organism>
<gene>
    <name evidence="3" type="primary">ACD</name>
    <name evidence="4" type="ORF">TM35_000171090</name>
</gene>
<dbReference type="EMBL" id="MH422155">
    <property type="protein sequence ID" value="AXL07921.1"/>
    <property type="molecule type" value="Genomic_DNA"/>
</dbReference>
<reference evidence="4 5" key="1">
    <citation type="submission" date="2017-03" db="EMBL/GenBank/DDBJ databases">
        <title>An alternative strategy for trypanosome survival in the mammalian bloodstream revealed through genome and transcriptome analysis of the ubiquitous bovine parasite Trypanosoma (Megatrypanum) theileri.</title>
        <authorList>
            <person name="Kelly S."/>
            <person name="Ivens A."/>
            <person name="Mott A."/>
            <person name="O'Neill E."/>
            <person name="Emms D."/>
            <person name="Macleod O."/>
            <person name="Voorheis P."/>
            <person name="Matthews J."/>
            <person name="Matthews K."/>
            <person name="Carrington M."/>
        </authorList>
    </citation>
    <scope>NUCLEOTIDE SEQUENCE [LARGE SCALE GENOMIC DNA]</scope>
    <source>
        <strain evidence="4">Edinburgh</strain>
    </source>
</reference>
<feature type="domain" description="CS" evidence="2">
    <location>
        <begin position="81"/>
        <end position="186"/>
    </location>
</feature>
<sequence length="212" mass="23690">MSAAEVVSHTDPEKQEEELQQEAGKPQVGGESGKKKNANLYYYWHGHEKERAKVGDVAPMPKPVLVNKTDESSPSAAVMTYPITKYSWGDGEKAVTVYVDTKLDGKETMAPDTLEVVFNKRKLTVVYMANVEKSATEVVQRKKQLLLRLSKTIKANESSYKIKDATGQIVLRLVKEEPTSWWELVDKDAKASNDDSDDEDAPSSLPKEDELE</sequence>
<dbReference type="Proteomes" id="UP000192257">
    <property type="component" value="Unassembled WGS sequence"/>
</dbReference>
<dbReference type="InterPro" id="IPR008978">
    <property type="entry name" value="HSP20-like_chaperone"/>
</dbReference>
<dbReference type="Pfam" id="PF04969">
    <property type="entry name" value="CS"/>
    <property type="match status" value="1"/>
</dbReference>
<dbReference type="PANTHER" id="PTHR13164:SF6">
    <property type="entry name" value="CS DOMAIN-CONTAINING PROTEIN"/>
    <property type="match status" value="1"/>
</dbReference>
<dbReference type="EMBL" id="NBCO01000017">
    <property type="protein sequence ID" value="ORC88237.1"/>
    <property type="molecule type" value="Genomic_DNA"/>
</dbReference>
<dbReference type="Gene3D" id="2.60.40.790">
    <property type="match status" value="1"/>
</dbReference>
<evidence type="ECO:0000313" key="3">
    <source>
        <dbReference type="EMBL" id="AXL07921.1"/>
    </source>
</evidence>